<organism evidence="9 10">
    <name type="scientific">Gehongia tenuis</name>
    <dbReference type="NCBI Taxonomy" id="2763655"/>
    <lineage>
        <taxon>Bacteria</taxon>
        <taxon>Bacillati</taxon>
        <taxon>Bacillota</taxon>
        <taxon>Clostridia</taxon>
        <taxon>Christensenellales</taxon>
        <taxon>Christensenellaceae</taxon>
        <taxon>Gehongia</taxon>
    </lineage>
</organism>
<dbReference type="EMBL" id="JACRSR010000001">
    <property type="protein sequence ID" value="MBC8530701.1"/>
    <property type="molecule type" value="Genomic_DNA"/>
</dbReference>
<dbReference type="InterPro" id="IPR039356">
    <property type="entry name" value="YfbR/HDDC2"/>
</dbReference>
<dbReference type="GO" id="GO:0046872">
    <property type="term" value="F:metal ion binding"/>
    <property type="evidence" value="ECO:0007669"/>
    <property type="project" value="UniProtKB-KW"/>
</dbReference>
<evidence type="ECO:0000256" key="5">
    <source>
        <dbReference type="ARBA" id="ARBA00012964"/>
    </source>
</evidence>
<reference evidence="9" key="1">
    <citation type="submission" date="2020-08" db="EMBL/GenBank/DDBJ databases">
        <title>Genome public.</title>
        <authorList>
            <person name="Liu C."/>
            <person name="Sun Q."/>
        </authorList>
    </citation>
    <scope>NUCLEOTIDE SEQUENCE</scope>
    <source>
        <strain evidence="9">NSJ-53</strain>
    </source>
</reference>
<dbReference type="PROSITE" id="PS51831">
    <property type="entry name" value="HD"/>
    <property type="match status" value="1"/>
</dbReference>
<evidence type="ECO:0000313" key="10">
    <source>
        <dbReference type="Proteomes" id="UP000623172"/>
    </source>
</evidence>
<evidence type="ECO:0000313" key="9">
    <source>
        <dbReference type="EMBL" id="MBC8530701.1"/>
    </source>
</evidence>
<keyword evidence="7 9" id="KW-0378">Hydrolase</keyword>
<evidence type="ECO:0000256" key="1">
    <source>
        <dbReference type="ARBA" id="ARBA00001638"/>
    </source>
</evidence>
<gene>
    <name evidence="9" type="primary">yfbR</name>
    <name evidence="9" type="ORF">H8696_02445</name>
</gene>
<keyword evidence="10" id="KW-1185">Reference proteome</keyword>
<dbReference type="SMART" id="SM00471">
    <property type="entry name" value="HDc"/>
    <property type="match status" value="1"/>
</dbReference>
<dbReference type="InterPro" id="IPR003607">
    <property type="entry name" value="HD/PDEase_dom"/>
</dbReference>
<dbReference type="AlphaFoldDB" id="A0A926D372"/>
<comment type="subunit">
    <text evidence="4">Homodimer.</text>
</comment>
<evidence type="ECO:0000256" key="7">
    <source>
        <dbReference type="ARBA" id="ARBA00022801"/>
    </source>
</evidence>
<comment type="caution">
    <text evidence="9">The sequence shown here is derived from an EMBL/GenBank/DDBJ whole genome shotgun (WGS) entry which is preliminary data.</text>
</comment>
<evidence type="ECO:0000256" key="6">
    <source>
        <dbReference type="ARBA" id="ARBA00022723"/>
    </source>
</evidence>
<evidence type="ECO:0000256" key="3">
    <source>
        <dbReference type="ARBA" id="ARBA00001941"/>
    </source>
</evidence>
<dbReference type="Gene3D" id="1.10.3210.10">
    <property type="entry name" value="Hypothetical protein af1432"/>
    <property type="match status" value="1"/>
</dbReference>
<protein>
    <recommendedName>
        <fullName evidence="5">5'-deoxynucleotidase</fullName>
        <ecNumber evidence="5">3.1.3.89</ecNumber>
    </recommendedName>
</protein>
<keyword evidence="6" id="KW-0479">Metal-binding</keyword>
<dbReference type="EC" id="3.1.3.89" evidence="5"/>
<dbReference type="InterPro" id="IPR006674">
    <property type="entry name" value="HD_domain"/>
</dbReference>
<dbReference type="CDD" id="cd00077">
    <property type="entry name" value="HDc"/>
    <property type="match status" value="1"/>
</dbReference>
<dbReference type="PANTHER" id="PTHR11845:SF13">
    <property type="entry name" value="5'-DEOXYNUCLEOTIDASE HDDC2"/>
    <property type="match status" value="1"/>
</dbReference>
<dbReference type="Pfam" id="PF12917">
    <property type="entry name" value="YfbR-like"/>
    <property type="match status" value="1"/>
</dbReference>
<comment type="cofactor">
    <cofactor evidence="2">
        <name>Mn(2+)</name>
        <dbReference type="ChEBI" id="CHEBI:29035"/>
    </cofactor>
</comment>
<accession>A0A926D372</accession>
<name>A0A926D372_9FIRM</name>
<sequence>MNHFFAYLARMKNIKRWGLMRNTTEENIQEHSMQVAVLAHGLALIRNRYFGGDVDPNRVLAIAVYHDVSEVITGDLATPIKYFNPEIQRAYKAIESVAEEKVVAMLPRELQADYRPLIQPERDEAYAIVKAADRLAAYIKCVEELRMGNQEFQKAKEAIGRDIAALGRPEVDFFLNNFMDSFTLTLDELN</sequence>
<evidence type="ECO:0000256" key="2">
    <source>
        <dbReference type="ARBA" id="ARBA00001936"/>
    </source>
</evidence>
<dbReference type="NCBIfam" id="NF003009">
    <property type="entry name" value="PRK03826.1"/>
    <property type="match status" value="1"/>
</dbReference>
<evidence type="ECO:0000256" key="4">
    <source>
        <dbReference type="ARBA" id="ARBA00011738"/>
    </source>
</evidence>
<evidence type="ECO:0000259" key="8">
    <source>
        <dbReference type="PROSITE" id="PS51831"/>
    </source>
</evidence>
<dbReference type="SUPFAM" id="SSF109604">
    <property type="entry name" value="HD-domain/PDEase-like"/>
    <property type="match status" value="1"/>
</dbReference>
<proteinExistence type="predicted"/>
<comment type="catalytic activity">
    <reaction evidence="1">
        <text>a 2'-deoxyribonucleoside 5'-phosphate + H2O = a 2'-deoxyribonucleoside + phosphate</text>
        <dbReference type="Rhea" id="RHEA:36167"/>
        <dbReference type="ChEBI" id="CHEBI:15377"/>
        <dbReference type="ChEBI" id="CHEBI:18274"/>
        <dbReference type="ChEBI" id="CHEBI:43474"/>
        <dbReference type="ChEBI" id="CHEBI:65317"/>
        <dbReference type="EC" id="3.1.3.89"/>
    </reaction>
</comment>
<dbReference type="GO" id="GO:0002953">
    <property type="term" value="F:5'-deoxynucleotidase activity"/>
    <property type="evidence" value="ECO:0007669"/>
    <property type="project" value="UniProtKB-EC"/>
</dbReference>
<dbReference type="PANTHER" id="PTHR11845">
    <property type="entry name" value="5'-DEOXYNUCLEOTIDASE HDDC2"/>
    <property type="match status" value="1"/>
</dbReference>
<dbReference type="RefSeq" id="WP_249314672.1">
    <property type="nucleotide sequence ID" value="NZ_JACRSR010000001.1"/>
</dbReference>
<dbReference type="Proteomes" id="UP000623172">
    <property type="component" value="Unassembled WGS sequence"/>
</dbReference>
<dbReference type="GO" id="GO:0005737">
    <property type="term" value="C:cytoplasm"/>
    <property type="evidence" value="ECO:0007669"/>
    <property type="project" value="TreeGrafter"/>
</dbReference>
<feature type="domain" description="HD" evidence="8">
    <location>
        <begin position="28"/>
        <end position="148"/>
    </location>
</feature>
<comment type="cofactor">
    <cofactor evidence="3">
        <name>Co(2+)</name>
        <dbReference type="ChEBI" id="CHEBI:48828"/>
    </cofactor>
</comment>